<dbReference type="RefSeq" id="WP_406787806.1">
    <property type="nucleotide sequence ID" value="NZ_JBJIAA010000009.1"/>
</dbReference>
<dbReference type="Gene3D" id="1.10.10.2910">
    <property type="match status" value="1"/>
</dbReference>
<name>A0ABW8TI46_9CLOT</name>
<dbReference type="PANTHER" id="PTHR43236">
    <property type="entry name" value="ANTITOXIN HIGA1"/>
    <property type="match status" value="1"/>
</dbReference>
<reference evidence="2 3" key="1">
    <citation type="submission" date="2024-11" db="EMBL/GenBank/DDBJ databases">
        <authorList>
            <person name="Heng Y.C."/>
            <person name="Lim A.C.H."/>
            <person name="Lee J.K.Y."/>
            <person name="Kittelmann S."/>
        </authorList>
    </citation>
    <scope>NUCLEOTIDE SEQUENCE [LARGE SCALE GENOMIC DNA]</scope>
    <source>
        <strain evidence="2 3">WILCCON 0114</strain>
    </source>
</reference>
<sequence length="284" mass="33971">MSANKNILGTLEKEEIEDVQRIVNSKLGEYKKTNQIIKEDIFKILEMNCKVIYYPIEDDEICGFVYNFKNHKFVYINSYIPYEKQIFTAAHELYHIWYSDIRAGELLKSVVLEETINFKDIKTEDIKANRFGAEFLVPKDVLLNELQIRKIGKNLIGLREIVELMDIFLVPYKTLIRRLYEIEYLTEDKCLELLKEEDRKEDVGVVLWQKRLKLCKRNNERTKEIKFDDMLDMALRLYEKKQITYDKLKYILSLSNCTPEEFNIRKEKIVLPSEEEILKILEEE</sequence>
<feature type="domain" description="IrrE N-terminal-like" evidence="1">
    <location>
        <begin position="47"/>
        <end position="179"/>
    </location>
</feature>
<organism evidence="2 3">
    <name type="scientific">Clostridium neuense</name>
    <dbReference type="NCBI Taxonomy" id="1728934"/>
    <lineage>
        <taxon>Bacteria</taxon>
        <taxon>Bacillati</taxon>
        <taxon>Bacillota</taxon>
        <taxon>Clostridia</taxon>
        <taxon>Eubacteriales</taxon>
        <taxon>Clostridiaceae</taxon>
        <taxon>Clostridium</taxon>
    </lineage>
</organism>
<evidence type="ECO:0000313" key="3">
    <source>
        <dbReference type="Proteomes" id="UP001623592"/>
    </source>
</evidence>
<dbReference type="InterPro" id="IPR052345">
    <property type="entry name" value="Rad_response_metalloprotease"/>
</dbReference>
<gene>
    <name evidence="2" type="ORF">ACJDT4_12005</name>
</gene>
<evidence type="ECO:0000313" key="2">
    <source>
        <dbReference type="EMBL" id="MFL0251150.1"/>
    </source>
</evidence>
<dbReference type="EMBL" id="JBJIAA010000009">
    <property type="protein sequence ID" value="MFL0251150.1"/>
    <property type="molecule type" value="Genomic_DNA"/>
</dbReference>
<dbReference type="Pfam" id="PF06114">
    <property type="entry name" value="Peptidase_M78"/>
    <property type="match status" value="1"/>
</dbReference>
<protein>
    <submittedName>
        <fullName evidence="2">ImmA/IrrE family metallo-endopeptidase</fullName>
    </submittedName>
</protein>
<keyword evidence="3" id="KW-1185">Reference proteome</keyword>
<comment type="caution">
    <text evidence="2">The sequence shown here is derived from an EMBL/GenBank/DDBJ whole genome shotgun (WGS) entry which is preliminary data.</text>
</comment>
<proteinExistence type="predicted"/>
<accession>A0ABW8TI46</accession>
<dbReference type="PANTHER" id="PTHR43236:SF1">
    <property type="entry name" value="BLL7220 PROTEIN"/>
    <property type="match status" value="1"/>
</dbReference>
<dbReference type="Proteomes" id="UP001623592">
    <property type="component" value="Unassembled WGS sequence"/>
</dbReference>
<evidence type="ECO:0000259" key="1">
    <source>
        <dbReference type="Pfam" id="PF06114"/>
    </source>
</evidence>
<dbReference type="InterPro" id="IPR010359">
    <property type="entry name" value="IrrE_HExxH"/>
</dbReference>